<dbReference type="AlphaFoldDB" id="A0A2C9VLC3"/>
<sequence>MLPFFCISKFSTICIEYHSSLKFLASLSTRLDSQIAQQSLRGSSPTPSGWGQILLPLGDVDFPLPLRVGVNILFSICRSSFMVRVSKDLHFFFYVLVCVWLYVSLVLRFLHAGFGHSVSFLRRVQPCIGLMGLLFLWRASFGTLPVLLSATRSLND</sequence>
<gene>
    <name evidence="2" type="ORF">MANES_07G141900</name>
</gene>
<proteinExistence type="predicted"/>
<feature type="transmembrane region" description="Helical" evidence="1">
    <location>
        <begin position="130"/>
        <end position="150"/>
    </location>
</feature>
<protein>
    <submittedName>
        <fullName evidence="2">Uncharacterized protein</fullName>
    </submittedName>
</protein>
<accession>A0A2C9VLC3</accession>
<keyword evidence="1" id="KW-0812">Transmembrane</keyword>
<organism evidence="2">
    <name type="scientific">Manihot esculenta</name>
    <name type="common">Cassava</name>
    <name type="synonym">Jatropha manihot</name>
    <dbReference type="NCBI Taxonomy" id="3983"/>
    <lineage>
        <taxon>Eukaryota</taxon>
        <taxon>Viridiplantae</taxon>
        <taxon>Streptophyta</taxon>
        <taxon>Embryophyta</taxon>
        <taxon>Tracheophyta</taxon>
        <taxon>Spermatophyta</taxon>
        <taxon>Magnoliopsida</taxon>
        <taxon>eudicotyledons</taxon>
        <taxon>Gunneridae</taxon>
        <taxon>Pentapetalae</taxon>
        <taxon>rosids</taxon>
        <taxon>fabids</taxon>
        <taxon>Malpighiales</taxon>
        <taxon>Euphorbiaceae</taxon>
        <taxon>Crotonoideae</taxon>
        <taxon>Manihoteae</taxon>
        <taxon>Manihot</taxon>
    </lineage>
</organism>
<keyword evidence="1" id="KW-1133">Transmembrane helix</keyword>
<feature type="transmembrane region" description="Helical" evidence="1">
    <location>
        <begin position="91"/>
        <end position="110"/>
    </location>
</feature>
<name>A0A2C9VLC3_MANES</name>
<dbReference type="EMBL" id="CM004393">
    <property type="protein sequence ID" value="OAY46414.1"/>
    <property type="molecule type" value="Genomic_DNA"/>
</dbReference>
<evidence type="ECO:0000256" key="1">
    <source>
        <dbReference type="SAM" id="Phobius"/>
    </source>
</evidence>
<keyword evidence="1" id="KW-0472">Membrane</keyword>
<reference evidence="2" key="1">
    <citation type="submission" date="2016-02" db="EMBL/GenBank/DDBJ databases">
        <title>WGS assembly of Manihot esculenta.</title>
        <authorList>
            <person name="Bredeson J.V."/>
            <person name="Prochnik S.E."/>
            <person name="Lyons J.B."/>
            <person name="Schmutz J."/>
            <person name="Grimwood J."/>
            <person name="Vrebalov J."/>
            <person name="Bart R.S."/>
            <person name="Amuge T."/>
            <person name="Ferguson M.E."/>
            <person name="Green R."/>
            <person name="Putnam N."/>
            <person name="Stites J."/>
            <person name="Rounsley S."/>
            <person name="Rokhsar D.S."/>
        </authorList>
    </citation>
    <scope>NUCLEOTIDE SEQUENCE [LARGE SCALE GENOMIC DNA]</scope>
    <source>
        <tissue evidence="2">Leaf</tissue>
    </source>
</reference>
<evidence type="ECO:0000313" key="2">
    <source>
        <dbReference type="EMBL" id="OAY46414.1"/>
    </source>
</evidence>